<reference evidence="2 3" key="1">
    <citation type="journal article" date="2018" name="BMC Genomics">
        <title>Genomic comparison of Trypanosoma conorhini and Trypanosoma rangeli to Trypanosoma cruzi strains of high and low virulence.</title>
        <authorList>
            <person name="Bradwell K.R."/>
            <person name="Koparde V.N."/>
            <person name="Matveyev A.V."/>
            <person name="Serrano M.G."/>
            <person name="Alves J.M."/>
            <person name="Parikh H."/>
            <person name="Huang B."/>
            <person name="Lee V."/>
            <person name="Espinosa-Alvarez O."/>
            <person name="Ortiz P.A."/>
            <person name="Costa-Martins A.G."/>
            <person name="Teixeira M.M."/>
            <person name="Buck G.A."/>
        </authorList>
    </citation>
    <scope>NUCLEOTIDE SEQUENCE [LARGE SCALE GENOMIC DNA]</scope>
    <source>
        <strain evidence="2 3">AM80</strain>
    </source>
</reference>
<sequence length="142" mass="16047">MVGAAKASSSHPVTCEASTLLRNAQLTDLNGRKKTLAHLDCATRVIFTGALRLFLAVMPGAKKGARWLGRDDYQTSSRGRQRGRKTKKNVFIHLLVLLFYCLSLLKGFCERWGVTRCLWEIWRGETEPQQRMGRRVGVKPTE</sequence>
<dbReference type="EMBL" id="MKGL01000784">
    <property type="protein sequence ID" value="RNE95858.1"/>
    <property type="molecule type" value="Genomic_DNA"/>
</dbReference>
<name>A0A3R7KJR8_TRYRA</name>
<dbReference type="Proteomes" id="UP000283634">
    <property type="component" value="Unassembled WGS sequence"/>
</dbReference>
<keyword evidence="1" id="KW-0812">Transmembrane</keyword>
<evidence type="ECO:0000313" key="3">
    <source>
        <dbReference type="Proteomes" id="UP000283634"/>
    </source>
</evidence>
<gene>
    <name evidence="2" type="ORF">TraAM80_10067</name>
</gene>
<dbReference type="GeneID" id="40334000"/>
<dbReference type="AlphaFoldDB" id="A0A3R7KJR8"/>
<comment type="caution">
    <text evidence="2">The sequence shown here is derived from an EMBL/GenBank/DDBJ whole genome shotgun (WGS) entry which is preliminary data.</text>
</comment>
<accession>A0A3R7KJR8</accession>
<protein>
    <submittedName>
        <fullName evidence="2">Uncharacterized protein</fullName>
    </submittedName>
</protein>
<keyword evidence="1" id="KW-1133">Transmembrane helix</keyword>
<keyword evidence="3" id="KW-1185">Reference proteome</keyword>
<dbReference type="RefSeq" id="XP_029233429.1">
    <property type="nucleotide sequence ID" value="XM_029386717.1"/>
</dbReference>
<evidence type="ECO:0000313" key="2">
    <source>
        <dbReference type="EMBL" id="RNE95858.1"/>
    </source>
</evidence>
<proteinExistence type="predicted"/>
<organism evidence="2 3">
    <name type="scientific">Trypanosoma rangeli</name>
    <dbReference type="NCBI Taxonomy" id="5698"/>
    <lineage>
        <taxon>Eukaryota</taxon>
        <taxon>Discoba</taxon>
        <taxon>Euglenozoa</taxon>
        <taxon>Kinetoplastea</taxon>
        <taxon>Metakinetoplastina</taxon>
        <taxon>Trypanosomatida</taxon>
        <taxon>Trypanosomatidae</taxon>
        <taxon>Trypanosoma</taxon>
        <taxon>Herpetosoma</taxon>
    </lineage>
</organism>
<feature type="transmembrane region" description="Helical" evidence="1">
    <location>
        <begin position="90"/>
        <end position="108"/>
    </location>
</feature>
<evidence type="ECO:0000256" key="1">
    <source>
        <dbReference type="SAM" id="Phobius"/>
    </source>
</evidence>
<keyword evidence="1" id="KW-0472">Membrane</keyword>